<name>A0A9W6EU68_9FLAO</name>
<dbReference type="EMBL" id="BRVP01000002">
    <property type="protein sequence ID" value="GLB51321.1"/>
    <property type="molecule type" value="Genomic_DNA"/>
</dbReference>
<dbReference type="PANTHER" id="PTHR12526:SF630">
    <property type="entry name" value="GLYCOSYLTRANSFERASE"/>
    <property type="match status" value="1"/>
</dbReference>
<comment type="caution">
    <text evidence="1">The sequence shown here is derived from an EMBL/GenBank/DDBJ whole genome shotgun (WGS) entry which is preliminary data.</text>
</comment>
<proteinExistence type="predicted"/>
<gene>
    <name evidence="1" type="ORF">NBRC110019_03600</name>
</gene>
<dbReference type="Proteomes" id="UP001143545">
    <property type="component" value="Unassembled WGS sequence"/>
</dbReference>
<reference evidence="1" key="1">
    <citation type="submission" date="2022-07" db="EMBL/GenBank/DDBJ databases">
        <title>Taxonomy of Novel Oxalotrophic and Methylotrophic Bacteria.</title>
        <authorList>
            <person name="Sahin N."/>
            <person name="Tani A."/>
        </authorList>
    </citation>
    <scope>NUCLEOTIDE SEQUENCE</scope>
    <source>
        <strain evidence="1">AM327</strain>
    </source>
</reference>
<evidence type="ECO:0000313" key="2">
    <source>
        <dbReference type="Proteomes" id="UP001143545"/>
    </source>
</evidence>
<accession>A0A9W6EU68</accession>
<dbReference type="AlphaFoldDB" id="A0A9W6EU68"/>
<dbReference type="PANTHER" id="PTHR12526">
    <property type="entry name" value="GLYCOSYLTRANSFERASE"/>
    <property type="match status" value="1"/>
</dbReference>
<evidence type="ECO:0000313" key="1">
    <source>
        <dbReference type="EMBL" id="GLB51321.1"/>
    </source>
</evidence>
<organism evidence="1 2">
    <name type="scientific">Neptunitalea chrysea</name>
    <dbReference type="NCBI Taxonomy" id="1647581"/>
    <lineage>
        <taxon>Bacteria</taxon>
        <taxon>Pseudomonadati</taxon>
        <taxon>Bacteroidota</taxon>
        <taxon>Flavobacteriia</taxon>
        <taxon>Flavobacteriales</taxon>
        <taxon>Flavobacteriaceae</taxon>
        <taxon>Neptunitalea</taxon>
    </lineage>
</organism>
<dbReference type="RefSeq" id="WP_281751743.1">
    <property type="nucleotide sequence ID" value="NZ_BRVP01000002.1"/>
</dbReference>
<dbReference type="SUPFAM" id="SSF53756">
    <property type="entry name" value="UDP-Glycosyltransferase/glycogen phosphorylase"/>
    <property type="match status" value="1"/>
</dbReference>
<protein>
    <submittedName>
        <fullName evidence="1">Uncharacterized protein</fullName>
    </submittedName>
</protein>
<sequence>MSQQQDIVCIANTTWFGEYTKSTVQIMARLAKNHRVLFIEYPFTIKDMINSIRKKQHAPVKRMLNIEPALTQITTDQNTNIYHLVAPPVLPVDFIKNNTIFKFFFNLNISIYKKRVKKVFKQLNIVDPIVVTAYNPFYGLSLIGKLNEKLNVYYCYDGIGTRRHGPRIYGIDEQFSRGVDGIITTSDFLNEDKKKFNANSFVVKNGVNFETFVKSAKTNVHNRDKKIVGYIGSLDHRFDIDTIENVIEQLPEYEFHFTGNLRNDNIKERLNRFDNVTFFGAISPNEVPELLSSYDVGIIPYLVNDINRNIYPLKINEYMAVGVPIVMTPFANLADFKNIVSVTGTAEDFKNALITEVKNDSSTKISERIAFAKANSWDSKANEFDIIIQNLLEYGNS</sequence>
<dbReference type="Pfam" id="PF13692">
    <property type="entry name" value="Glyco_trans_1_4"/>
    <property type="match status" value="1"/>
</dbReference>
<dbReference type="Gene3D" id="3.40.50.2000">
    <property type="entry name" value="Glycogen Phosphorylase B"/>
    <property type="match status" value="1"/>
</dbReference>
<keyword evidence="2" id="KW-1185">Reference proteome</keyword>